<comment type="catalytic activity">
    <reaction evidence="7">
        <text>Preferential cleavage: (Ac)2-L-Lys-D-Ala-|-D-Ala. Also transpeptidation of peptidyl-alanyl moieties that are N-acyl substituents of D-alanine.</text>
        <dbReference type="EC" id="3.4.16.4"/>
    </reaction>
</comment>
<keyword evidence="10" id="KW-0472">Membrane</keyword>
<evidence type="ECO:0000256" key="1">
    <source>
        <dbReference type="ARBA" id="ARBA00022645"/>
    </source>
</evidence>
<dbReference type="InterPro" id="IPR050396">
    <property type="entry name" value="Glycosyltr_51/Transpeptidase"/>
</dbReference>
<feature type="compositionally biased region" description="Basic residues" evidence="9">
    <location>
        <begin position="13"/>
        <end position="25"/>
    </location>
</feature>
<dbReference type="Gene3D" id="3.40.710.10">
    <property type="entry name" value="DD-peptidase/beta-lactamase superfamily"/>
    <property type="match status" value="1"/>
</dbReference>
<dbReference type="InterPro" id="IPR001460">
    <property type="entry name" value="PCN-bd_Tpept"/>
</dbReference>
<dbReference type="InterPro" id="IPR036116">
    <property type="entry name" value="FN3_sf"/>
</dbReference>
<dbReference type="CDD" id="cd00063">
    <property type="entry name" value="FN3"/>
    <property type="match status" value="1"/>
</dbReference>
<feature type="transmembrane region" description="Helical" evidence="10">
    <location>
        <begin position="34"/>
        <end position="57"/>
    </location>
</feature>
<evidence type="ECO:0000256" key="8">
    <source>
        <dbReference type="ARBA" id="ARBA00049902"/>
    </source>
</evidence>
<dbReference type="Gene3D" id="2.60.40.10">
    <property type="entry name" value="Immunoglobulins"/>
    <property type="match status" value="1"/>
</dbReference>
<keyword evidence="4" id="KW-0808">Transferase</keyword>
<dbReference type="InterPro" id="IPR001264">
    <property type="entry name" value="Glyco_trans_51"/>
</dbReference>
<keyword evidence="1" id="KW-0121">Carboxypeptidase</keyword>
<dbReference type="Pfam" id="PF00912">
    <property type="entry name" value="Transgly"/>
    <property type="match status" value="1"/>
</dbReference>
<evidence type="ECO:0000313" key="12">
    <source>
        <dbReference type="EMBL" id="MBU9723905.1"/>
    </source>
</evidence>
<dbReference type="Pfam" id="PF00905">
    <property type="entry name" value="Transpeptidase"/>
    <property type="match status" value="1"/>
</dbReference>
<dbReference type="SUPFAM" id="SSF56601">
    <property type="entry name" value="beta-lactamase/transpeptidase-like"/>
    <property type="match status" value="1"/>
</dbReference>
<keyword evidence="5" id="KW-0378">Hydrolase</keyword>
<dbReference type="InterPro" id="IPR013783">
    <property type="entry name" value="Ig-like_fold"/>
</dbReference>
<dbReference type="InterPro" id="IPR003961">
    <property type="entry name" value="FN3_dom"/>
</dbReference>
<dbReference type="Pfam" id="PF00041">
    <property type="entry name" value="fn3"/>
    <property type="match status" value="1"/>
</dbReference>
<comment type="caution">
    <text evidence="12">The sequence shown here is derived from an EMBL/GenBank/DDBJ whole genome shotgun (WGS) entry which is preliminary data.</text>
</comment>
<dbReference type="InterPro" id="IPR023346">
    <property type="entry name" value="Lysozyme-like_dom_sf"/>
</dbReference>
<keyword evidence="2" id="KW-0645">Protease</keyword>
<evidence type="ECO:0000256" key="6">
    <source>
        <dbReference type="ARBA" id="ARBA00023268"/>
    </source>
</evidence>
<reference evidence="12 13" key="1">
    <citation type="submission" date="2021-06" db="EMBL/GenBank/DDBJ databases">
        <title>Bacillus sp. RD4P76, an endophyte from a halophyte.</title>
        <authorList>
            <person name="Sun J.-Q."/>
        </authorList>
    </citation>
    <scope>NUCLEOTIDE SEQUENCE [LARGE SCALE GENOMIC DNA]</scope>
    <source>
        <strain evidence="12 13">JCM 17098</strain>
    </source>
</reference>
<evidence type="ECO:0000256" key="5">
    <source>
        <dbReference type="ARBA" id="ARBA00022801"/>
    </source>
</evidence>
<evidence type="ECO:0000256" key="7">
    <source>
        <dbReference type="ARBA" id="ARBA00034000"/>
    </source>
</evidence>
<protein>
    <submittedName>
        <fullName evidence="12">PBP1A family penicillin-binding protein</fullName>
    </submittedName>
</protein>
<keyword evidence="10" id="KW-1133">Transmembrane helix</keyword>
<dbReference type="Gene3D" id="1.10.3810.10">
    <property type="entry name" value="Biosynthetic peptidoglycan transglycosylase-like"/>
    <property type="match status" value="1"/>
</dbReference>
<feature type="compositionally biased region" description="Basic and acidic residues" evidence="9">
    <location>
        <begin position="1"/>
        <end position="12"/>
    </location>
</feature>
<evidence type="ECO:0000256" key="10">
    <source>
        <dbReference type="SAM" id="Phobius"/>
    </source>
</evidence>
<feature type="compositionally biased region" description="Acidic residues" evidence="9">
    <location>
        <begin position="795"/>
        <end position="823"/>
    </location>
</feature>
<dbReference type="InterPro" id="IPR036950">
    <property type="entry name" value="PBP_transglycosylase"/>
</dbReference>
<sequence>MSEYRTRQERKQQKQKQKSHKKDKSTFKKRFKKILIAFGIIALVMMLIGGITVFSIIRDAPELDPDKLTLANNPEIYDRDTELVTTLQAHENRRSVNINDVPDVLKNAVIAVEDIRFYDHFGLDMRRIGGAVVANITGGFGAEGASTITQQVVKNLFLSSEKTVSRKLQEQYLAIRLEQKFSKDQILEMYLNVIYFDDGYYGVQSAADYYFSKELEELEIEDAALLAGIPQRPVRFNPFKNPEDAKVRRDTVISLMERYEKITPEEAEAARNVAIEDQLQRSEREANPYQAFIDTVFKEVESIEGIDSTDIYTGGLKIYTTLDRDLQEHVEHLMQSGEFEFPDENYQAGITVLDTQTGQVLAIGGHRKPAEGALTYNMATNPRRQPGSAIKPILDYGPAVDEFKWSTYHQIVDEPYYYQTGEKTEVRNFDRNHRGSVSIREALRISLNVPAVKAFNEVGIDKAKAFGERLGLGAQLENIQESYSIGGFSEGLSSFQMAGAYAAFGNNGEYNAPHTVTRVEFPDGTVIDLTPEPVIAMNDYTAFMITDMLKTVVQSGTGTAASVPGVPIAGKTGSSNYTQAERERFDIPSTGTVKDSWFAGYSPHLTAAVWTGYANHDDGFINTNAGEGQIARALFKQVMTYAHEGMEVNDFVQPDSVVRVGIERSTGLLPSEFTPQSEIIHEYFVRGTEPKEVSEEFEHADPVSNLEATYDEENHEINISWSYPEELLDQFSFRLEVNDGNDDNYTLIDVTKSMAYNLSNPSYDTNYTIRVTVVSDDNAELESDPTTVSVRIPEEEVEEPEEEEEDFIDDLVDDLIGDDEDDGTNNNDGDTPPSDGDQGENGDEDTDDPNDGNDEDSGDNGENNNDDGDPAEEE</sequence>
<dbReference type="PANTHER" id="PTHR32282:SF29">
    <property type="entry name" value="PENICILLIN-BINDING PROTEIN 1A"/>
    <property type="match status" value="1"/>
</dbReference>
<dbReference type="SUPFAM" id="SSF53955">
    <property type="entry name" value="Lysozyme-like"/>
    <property type="match status" value="1"/>
</dbReference>
<organism evidence="12 13">
    <name type="scientific">Evansella alkalicola</name>
    <dbReference type="NCBI Taxonomy" id="745819"/>
    <lineage>
        <taxon>Bacteria</taxon>
        <taxon>Bacillati</taxon>
        <taxon>Bacillota</taxon>
        <taxon>Bacilli</taxon>
        <taxon>Bacillales</taxon>
        <taxon>Bacillaceae</taxon>
        <taxon>Evansella</taxon>
    </lineage>
</organism>
<gene>
    <name evidence="12" type="ORF">KS407_21010</name>
</gene>
<dbReference type="EMBL" id="JAHQCR010000088">
    <property type="protein sequence ID" value="MBU9723905.1"/>
    <property type="molecule type" value="Genomic_DNA"/>
</dbReference>
<dbReference type="PROSITE" id="PS50853">
    <property type="entry name" value="FN3"/>
    <property type="match status" value="1"/>
</dbReference>
<evidence type="ECO:0000259" key="11">
    <source>
        <dbReference type="PROSITE" id="PS50853"/>
    </source>
</evidence>
<keyword evidence="3" id="KW-0328">Glycosyltransferase</keyword>
<proteinExistence type="predicted"/>
<feature type="region of interest" description="Disordered" evidence="9">
    <location>
        <begin position="1"/>
        <end position="25"/>
    </location>
</feature>
<evidence type="ECO:0000256" key="2">
    <source>
        <dbReference type="ARBA" id="ARBA00022670"/>
    </source>
</evidence>
<evidence type="ECO:0000256" key="3">
    <source>
        <dbReference type="ARBA" id="ARBA00022676"/>
    </source>
</evidence>
<accession>A0ABS6JZ86</accession>
<feature type="domain" description="Fibronectin type-III" evidence="11">
    <location>
        <begin position="702"/>
        <end position="795"/>
    </location>
</feature>
<dbReference type="NCBIfam" id="TIGR02074">
    <property type="entry name" value="PBP_1a_fam"/>
    <property type="match status" value="1"/>
</dbReference>
<comment type="catalytic activity">
    <reaction evidence="8">
        <text>[GlcNAc-(1-&gt;4)-Mur2Ac(oyl-L-Ala-gamma-D-Glu-L-Lys-D-Ala-D-Ala)](n)-di-trans,octa-cis-undecaprenyl diphosphate + beta-D-GlcNAc-(1-&gt;4)-Mur2Ac(oyl-L-Ala-gamma-D-Glu-L-Lys-D-Ala-D-Ala)-di-trans,octa-cis-undecaprenyl diphosphate = [GlcNAc-(1-&gt;4)-Mur2Ac(oyl-L-Ala-gamma-D-Glu-L-Lys-D-Ala-D-Ala)](n+1)-di-trans,octa-cis-undecaprenyl diphosphate + di-trans,octa-cis-undecaprenyl diphosphate + H(+)</text>
        <dbReference type="Rhea" id="RHEA:23708"/>
        <dbReference type="Rhea" id="RHEA-COMP:9602"/>
        <dbReference type="Rhea" id="RHEA-COMP:9603"/>
        <dbReference type="ChEBI" id="CHEBI:15378"/>
        <dbReference type="ChEBI" id="CHEBI:58405"/>
        <dbReference type="ChEBI" id="CHEBI:60033"/>
        <dbReference type="ChEBI" id="CHEBI:78435"/>
        <dbReference type="EC" id="2.4.99.28"/>
    </reaction>
</comment>
<feature type="region of interest" description="Disordered" evidence="9">
    <location>
        <begin position="778"/>
        <end position="874"/>
    </location>
</feature>
<keyword evidence="13" id="KW-1185">Reference proteome</keyword>
<evidence type="ECO:0000313" key="13">
    <source>
        <dbReference type="Proteomes" id="UP000790580"/>
    </source>
</evidence>
<evidence type="ECO:0000256" key="9">
    <source>
        <dbReference type="SAM" id="MobiDB-lite"/>
    </source>
</evidence>
<keyword evidence="10" id="KW-0812">Transmembrane</keyword>
<dbReference type="RefSeq" id="WP_088075125.1">
    <property type="nucleotide sequence ID" value="NZ_JAHQCR010000088.1"/>
</dbReference>
<dbReference type="InterPro" id="IPR012338">
    <property type="entry name" value="Beta-lactam/transpept-like"/>
</dbReference>
<evidence type="ECO:0000256" key="4">
    <source>
        <dbReference type="ARBA" id="ARBA00022679"/>
    </source>
</evidence>
<keyword evidence="6" id="KW-0511">Multifunctional enzyme</keyword>
<dbReference type="PANTHER" id="PTHR32282">
    <property type="entry name" value="BINDING PROTEIN TRANSPEPTIDASE, PUTATIVE-RELATED"/>
    <property type="match status" value="1"/>
</dbReference>
<feature type="compositionally biased region" description="Acidic residues" evidence="9">
    <location>
        <begin position="837"/>
        <end position="874"/>
    </location>
</feature>
<dbReference type="SUPFAM" id="SSF49265">
    <property type="entry name" value="Fibronectin type III"/>
    <property type="match status" value="1"/>
</dbReference>
<dbReference type="Proteomes" id="UP000790580">
    <property type="component" value="Unassembled WGS sequence"/>
</dbReference>
<name>A0ABS6JZ86_9BACI</name>